<dbReference type="GO" id="GO:0030154">
    <property type="term" value="P:cell differentiation"/>
    <property type="evidence" value="ECO:0007669"/>
    <property type="project" value="InterPro"/>
</dbReference>
<dbReference type="InterPro" id="IPR026754">
    <property type="entry name" value="PPDPF"/>
</dbReference>
<dbReference type="Proteomes" id="UP000008227">
    <property type="component" value="Chromosome 13"/>
</dbReference>
<dbReference type="AlphaFoldDB" id="A0A8W4F7X1"/>
<reference evidence="2" key="1">
    <citation type="journal article" date="2020" name="Gigascience">
        <title>An improved pig reference genome sequence to enable pig genetics and genomics research.</title>
        <authorList>
            <person name="Warr A."/>
            <person name="Affara N."/>
            <person name="Aken B."/>
            <person name="Beiki H."/>
            <person name="Bickhart D.M."/>
            <person name="Billis K."/>
            <person name="Chow W."/>
            <person name="Eory L."/>
            <person name="Finlayson H.A."/>
            <person name="Flicek P."/>
            <person name="Giron C.G."/>
            <person name="Griffin D.K."/>
            <person name="Hall R."/>
            <person name="Hannum G."/>
            <person name="Hourlier T."/>
            <person name="Howe K."/>
            <person name="Hume D.A."/>
            <person name="Izuogu O."/>
            <person name="Kim K."/>
            <person name="Koren S."/>
            <person name="Liu H."/>
            <person name="Manchanda N."/>
            <person name="Martin F.J."/>
            <person name="Nonneman D.J."/>
            <person name="O'Connor R.E."/>
            <person name="Phillippy A.M."/>
            <person name="Rohrer G.A."/>
            <person name="Rosen B.D."/>
            <person name="Rund L.A."/>
            <person name="Sargent C.A."/>
            <person name="Schook L.B."/>
            <person name="Schroeder S.G."/>
            <person name="Schwartz A.S."/>
            <person name="Skinner B.M."/>
            <person name="Talbot R."/>
            <person name="Tseng E."/>
            <person name="Tuggle C.K."/>
            <person name="Watson M."/>
            <person name="Smith T.P.L."/>
            <person name="Archibald A.L."/>
        </authorList>
    </citation>
    <scope>NUCLEOTIDE SEQUENCE [LARGE SCALE GENOMIC DNA]</scope>
    <source>
        <strain evidence="2">Duroc</strain>
    </source>
</reference>
<evidence type="ECO:0000313" key="2">
    <source>
        <dbReference type="Ensembl" id="ENSSSCP00000075391.1"/>
    </source>
</evidence>
<organism evidence="2 3">
    <name type="scientific">Sus scrofa</name>
    <name type="common">Pig</name>
    <dbReference type="NCBI Taxonomy" id="9823"/>
    <lineage>
        <taxon>Eukaryota</taxon>
        <taxon>Metazoa</taxon>
        <taxon>Chordata</taxon>
        <taxon>Craniata</taxon>
        <taxon>Vertebrata</taxon>
        <taxon>Euteleostomi</taxon>
        <taxon>Mammalia</taxon>
        <taxon>Eutheria</taxon>
        <taxon>Laurasiatheria</taxon>
        <taxon>Artiodactyla</taxon>
        <taxon>Suina</taxon>
        <taxon>Suidae</taxon>
        <taxon>Sus</taxon>
    </lineage>
</organism>
<sequence>MDGSCLLERLTRGPHNYYQCHLGSTSRNSSCGSAKYPAEADPGTWWASFFFGKSTFPFMAIVLESPEHQEPAQASTGTISPDLAWEPGKTNCRPLSSAATTSCQAFFQGSRLIRGPPLSFLRLNRLQPEEARLGSLIAK</sequence>
<proteinExistence type="inferred from homology"/>
<evidence type="ECO:0000313" key="3">
    <source>
        <dbReference type="Proteomes" id="UP000008227"/>
    </source>
</evidence>
<keyword evidence="3" id="KW-1185">Reference proteome</keyword>
<dbReference type="GeneTree" id="ENSGT00390000009113"/>
<name>A0A8W4F7X1_PIG</name>
<protein>
    <recommendedName>
        <fullName evidence="4">Pancreatic progenitor cell differentiation and proliferation factor</fullName>
    </recommendedName>
</protein>
<dbReference type="Pfam" id="PF15060">
    <property type="entry name" value="PPDFL"/>
    <property type="match status" value="1"/>
</dbReference>
<evidence type="ECO:0000256" key="1">
    <source>
        <dbReference type="ARBA" id="ARBA00006609"/>
    </source>
</evidence>
<accession>A0A8W4F7X1</accession>
<dbReference type="PANTHER" id="PTHR14572">
    <property type="entry name" value="PANCREATIC PROGENITOR CELL DIFFERENTIATION AND PROLIFERATION FACTOR"/>
    <property type="match status" value="1"/>
</dbReference>
<evidence type="ECO:0008006" key="4">
    <source>
        <dbReference type="Google" id="ProtNLM"/>
    </source>
</evidence>
<reference evidence="2" key="3">
    <citation type="submission" date="2025-09" db="UniProtKB">
        <authorList>
            <consortium name="Ensembl"/>
        </authorList>
    </citation>
    <scope>IDENTIFICATION</scope>
</reference>
<dbReference type="Ensembl" id="ENSSSCT00000061360.2">
    <property type="protein sequence ID" value="ENSSSCP00000075391.1"/>
    <property type="gene ID" value="ENSSSCG00000036627.2"/>
</dbReference>
<comment type="similarity">
    <text evidence="1">Belongs to the PPDPF family.</text>
</comment>
<reference evidence="2" key="2">
    <citation type="submission" date="2025-08" db="UniProtKB">
        <authorList>
            <consortium name="Ensembl"/>
        </authorList>
    </citation>
    <scope>IDENTIFICATION</scope>
</reference>